<sequence length="207" mass="23822">MHNLEEWWTTQSGEENEEFLIPNLHKLDIVNCPKLKFLPYPPRSLSWYLNNSSEVLPEQGFGKLSSSTLPSDMHIHGDFSPDKWDRLQHLPTLESFNVSYCGGLMVFPQVIRSFTSLTTLYLKSLNNLYALPEWFGQLISLQELYIFDCRNLTSLPESMRDTKLKKLHIWGCPSLLQSCKGRDAEKICHIPTHILQPLAQLESGIAF</sequence>
<evidence type="ECO:0000313" key="3">
    <source>
        <dbReference type="EnsemblPlants" id="HORVU.MOREX.r3.3HG0316450.1"/>
    </source>
</evidence>
<name>A0A8I7BB09_HORVV</name>
<dbReference type="SMR" id="A0A8I7BB09"/>
<evidence type="ECO:0000313" key="4">
    <source>
        <dbReference type="Proteomes" id="UP000011116"/>
    </source>
</evidence>
<reference evidence="3" key="3">
    <citation type="submission" date="2022-01" db="UniProtKB">
        <authorList>
            <consortium name="EnsemblPlants"/>
        </authorList>
    </citation>
    <scope>IDENTIFICATION</scope>
    <source>
        <strain evidence="3">subsp. vulgare</strain>
    </source>
</reference>
<feature type="domain" description="R13L1/DRL21-like LRR repeat region" evidence="2">
    <location>
        <begin position="85"/>
        <end position="148"/>
    </location>
</feature>
<protein>
    <recommendedName>
        <fullName evidence="2">R13L1/DRL21-like LRR repeat region domain-containing protein</fullName>
    </recommendedName>
</protein>
<dbReference type="EnsemblPlants" id="HORVU.MOREX.r3.3HG0316450.1">
    <property type="protein sequence ID" value="HORVU.MOREX.r3.3HG0316450.1"/>
    <property type="gene ID" value="HORVU.MOREX.r3.3HG0316450"/>
</dbReference>
<dbReference type="PANTHER" id="PTHR36766">
    <property type="entry name" value="PLANT BROAD-SPECTRUM MILDEW RESISTANCE PROTEIN RPW8"/>
    <property type="match status" value="1"/>
</dbReference>
<keyword evidence="1" id="KW-0433">Leucine-rich repeat</keyword>
<accession>A0A8I7BB09</accession>
<dbReference type="PANTHER" id="PTHR36766:SF63">
    <property type="entry name" value="NB-ARC DOMAIN-CONTAINING PROTEIN"/>
    <property type="match status" value="1"/>
</dbReference>
<evidence type="ECO:0000259" key="2">
    <source>
        <dbReference type="Pfam" id="PF25019"/>
    </source>
</evidence>
<dbReference type="SUPFAM" id="SSF52058">
    <property type="entry name" value="L domain-like"/>
    <property type="match status" value="1"/>
</dbReference>
<dbReference type="InterPro" id="IPR032675">
    <property type="entry name" value="LRR_dom_sf"/>
</dbReference>
<reference evidence="3" key="2">
    <citation type="submission" date="2020-10" db="EMBL/GenBank/DDBJ databases">
        <authorList>
            <person name="Scholz U."/>
            <person name="Mascher M."/>
            <person name="Fiebig A."/>
        </authorList>
    </citation>
    <scope>NUCLEOTIDE SEQUENCE [LARGE SCALE GENOMIC DNA]</scope>
    <source>
        <strain evidence="3">cv. Morex</strain>
    </source>
</reference>
<dbReference type="Gramene" id="HORVU.MOREX.r3.3HG0316450.1">
    <property type="protein sequence ID" value="HORVU.MOREX.r3.3HG0316450.1"/>
    <property type="gene ID" value="HORVU.MOREX.r3.3HG0316450"/>
</dbReference>
<keyword evidence="4" id="KW-1185">Reference proteome</keyword>
<dbReference type="Pfam" id="PF25019">
    <property type="entry name" value="LRR_R13L1-DRL21"/>
    <property type="match status" value="1"/>
</dbReference>
<dbReference type="Gramene" id="HORVU.MOREX.r2.3HG0264260.1">
    <property type="protein sequence ID" value="HORVU.MOREX.r2.3HG0264260.1"/>
    <property type="gene ID" value="HORVU.MOREX.r2.3HG0264260"/>
</dbReference>
<dbReference type="Gene3D" id="3.80.10.10">
    <property type="entry name" value="Ribonuclease Inhibitor"/>
    <property type="match status" value="1"/>
</dbReference>
<dbReference type="Proteomes" id="UP000011116">
    <property type="component" value="Chromosome 3H"/>
</dbReference>
<proteinExistence type="predicted"/>
<evidence type="ECO:0000256" key="1">
    <source>
        <dbReference type="ARBA" id="ARBA00022614"/>
    </source>
</evidence>
<dbReference type="AlphaFoldDB" id="A0A8I7BB09"/>
<dbReference type="InterPro" id="IPR056789">
    <property type="entry name" value="LRR_R13L1-DRL21"/>
</dbReference>
<reference evidence="4" key="1">
    <citation type="journal article" date="2012" name="Nature">
        <title>A physical, genetic and functional sequence assembly of the barley genome.</title>
        <authorList>
            <consortium name="The International Barley Genome Sequencing Consortium"/>
            <person name="Mayer K.F."/>
            <person name="Waugh R."/>
            <person name="Brown J.W."/>
            <person name="Schulman A."/>
            <person name="Langridge P."/>
            <person name="Platzer M."/>
            <person name="Fincher G.B."/>
            <person name="Muehlbauer G.J."/>
            <person name="Sato K."/>
            <person name="Close T.J."/>
            <person name="Wise R.P."/>
            <person name="Stein N."/>
        </authorList>
    </citation>
    <scope>NUCLEOTIDE SEQUENCE [LARGE SCALE GENOMIC DNA]</scope>
    <source>
        <strain evidence="4">cv. Morex</strain>
    </source>
</reference>
<organism evidence="3 4">
    <name type="scientific">Hordeum vulgare subsp. vulgare</name>
    <name type="common">Domesticated barley</name>
    <dbReference type="NCBI Taxonomy" id="112509"/>
    <lineage>
        <taxon>Eukaryota</taxon>
        <taxon>Viridiplantae</taxon>
        <taxon>Streptophyta</taxon>
        <taxon>Embryophyta</taxon>
        <taxon>Tracheophyta</taxon>
        <taxon>Spermatophyta</taxon>
        <taxon>Magnoliopsida</taxon>
        <taxon>Liliopsida</taxon>
        <taxon>Poales</taxon>
        <taxon>Poaceae</taxon>
        <taxon>BOP clade</taxon>
        <taxon>Pooideae</taxon>
        <taxon>Triticodae</taxon>
        <taxon>Triticeae</taxon>
        <taxon>Hordeinae</taxon>
        <taxon>Hordeum</taxon>
    </lineage>
</organism>